<protein>
    <recommendedName>
        <fullName evidence="4">Polyketide cyclase / dehydrase and lipid transport</fullName>
    </recommendedName>
</protein>
<organism evidence="2 3">
    <name type="scientific">Roseibacillus persicicus</name>
    <dbReference type="NCBI Taxonomy" id="454148"/>
    <lineage>
        <taxon>Bacteria</taxon>
        <taxon>Pseudomonadati</taxon>
        <taxon>Verrucomicrobiota</taxon>
        <taxon>Verrucomicrobiia</taxon>
        <taxon>Verrucomicrobiales</taxon>
        <taxon>Verrucomicrobiaceae</taxon>
        <taxon>Roseibacillus</taxon>
    </lineage>
</organism>
<evidence type="ECO:0000313" key="2">
    <source>
        <dbReference type="EMBL" id="GHC43170.1"/>
    </source>
</evidence>
<evidence type="ECO:0008006" key="4">
    <source>
        <dbReference type="Google" id="ProtNLM"/>
    </source>
</evidence>
<sequence>MVLLFASVSICYRLLSGSSYGRSSALYVGIPALLAIGLSFVPTPRSVTGSILLWTTLGMLAVGVLALEGFICILVALPFFLAIGFIIGIFIDKARAREEVTKTRFSLIAILGILSLEGTHESLSFGRSESVTLERTIPLSPDVFQEKLAQGPTFSNAEMPLFLRAGFPVPLTSSGGGDREVGTRWSIPFDHGEETPRVLTVEISESTPHSMTLVPIGDETEIGKWISWERIRWKWNETSDGSTKVELTFQFRRNLDPAFYFGPIQRFGVGQAGEYFLDSIIQP</sequence>
<feature type="transmembrane region" description="Helical" evidence="1">
    <location>
        <begin position="51"/>
        <end position="67"/>
    </location>
</feature>
<comment type="caution">
    <text evidence="2">The sequence shown here is derived from an EMBL/GenBank/DDBJ whole genome shotgun (WGS) entry which is preliminary data.</text>
</comment>
<reference evidence="2" key="1">
    <citation type="journal article" date="2014" name="Int. J. Syst. Evol. Microbiol.">
        <title>Complete genome sequence of Corynebacterium casei LMG S-19264T (=DSM 44701T), isolated from a smear-ripened cheese.</title>
        <authorList>
            <consortium name="US DOE Joint Genome Institute (JGI-PGF)"/>
            <person name="Walter F."/>
            <person name="Albersmeier A."/>
            <person name="Kalinowski J."/>
            <person name="Ruckert C."/>
        </authorList>
    </citation>
    <scope>NUCLEOTIDE SEQUENCE</scope>
    <source>
        <strain evidence="2">KCTC 12988</strain>
    </source>
</reference>
<keyword evidence="1" id="KW-0812">Transmembrane</keyword>
<keyword evidence="1" id="KW-1133">Transmembrane helix</keyword>
<name>A0A918TDJ1_9BACT</name>
<reference evidence="2" key="2">
    <citation type="submission" date="2020-09" db="EMBL/GenBank/DDBJ databases">
        <authorList>
            <person name="Sun Q."/>
            <person name="Kim S."/>
        </authorList>
    </citation>
    <scope>NUCLEOTIDE SEQUENCE</scope>
    <source>
        <strain evidence="2">KCTC 12988</strain>
    </source>
</reference>
<dbReference type="EMBL" id="BMXI01000002">
    <property type="protein sequence ID" value="GHC43170.1"/>
    <property type="molecule type" value="Genomic_DNA"/>
</dbReference>
<proteinExistence type="predicted"/>
<accession>A0A918TDJ1</accession>
<dbReference type="AlphaFoldDB" id="A0A918TDJ1"/>
<gene>
    <name evidence="2" type="ORF">GCM10007100_05300</name>
</gene>
<keyword evidence="1" id="KW-0472">Membrane</keyword>
<evidence type="ECO:0000256" key="1">
    <source>
        <dbReference type="SAM" id="Phobius"/>
    </source>
</evidence>
<feature type="transmembrane region" description="Helical" evidence="1">
    <location>
        <begin position="73"/>
        <end position="91"/>
    </location>
</feature>
<evidence type="ECO:0000313" key="3">
    <source>
        <dbReference type="Proteomes" id="UP000644507"/>
    </source>
</evidence>
<dbReference type="Proteomes" id="UP000644507">
    <property type="component" value="Unassembled WGS sequence"/>
</dbReference>
<feature type="transmembrane region" description="Helical" evidence="1">
    <location>
        <begin position="27"/>
        <end position="44"/>
    </location>
</feature>
<keyword evidence="3" id="KW-1185">Reference proteome</keyword>